<accession>A0A6C0HPU3</accession>
<sequence length="187" mass="21630">MQKTRKNRQNKKQTKKLTICKSRYALCTSAPCKSIKNKPGKTSCKCTIENGYNFATRPCNTLKAHKTKSGTRRVYSTFSINEMHDGKRITECPKNTEWSDCLNHICTVDPKNSKRAICECTLRKSNKNWFTMGANNNNKFCSKSKWSGAHKKDFYATRKFWNGYFSHKTHKDGKIIGNPKNFINRLK</sequence>
<name>A0A6C0HPU3_9ZZZZ</name>
<reference evidence="1" key="1">
    <citation type="journal article" date="2020" name="Nature">
        <title>Giant virus diversity and host interactions through global metagenomics.</title>
        <authorList>
            <person name="Schulz F."/>
            <person name="Roux S."/>
            <person name="Paez-Espino D."/>
            <person name="Jungbluth S."/>
            <person name="Walsh D.A."/>
            <person name="Denef V.J."/>
            <person name="McMahon K.D."/>
            <person name="Konstantinidis K.T."/>
            <person name="Eloe-Fadrosh E.A."/>
            <person name="Kyrpides N.C."/>
            <person name="Woyke T."/>
        </authorList>
    </citation>
    <scope>NUCLEOTIDE SEQUENCE</scope>
    <source>
        <strain evidence="1">GVMAG-M-3300023184-165</strain>
    </source>
</reference>
<evidence type="ECO:0000313" key="1">
    <source>
        <dbReference type="EMBL" id="QHT82728.1"/>
    </source>
</evidence>
<dbReference type="AlphaFoldDB" id="A0A6C0HPU3"/>
<organism evidence="1">
    <name type="scientific">viral metagenome</name>
    <dbReference type="NCBI Taxonomy" id="1070528"/>
    <lineage>
        <taxon>unclassified sequences</taxon>
        <taxon>metagenomes</taxon>
        <taxon>organismal metagenomes</taxon>
    </lineage>
</organism>
<protein>
    <submittedName>
        <fullName evidence="1">Uncharacterized protein</fullName>
    </submittedName>
</protein>
<dbReference type="EMBL" id="MN740003">
    <property type="protein sequence ID" value="QHT82728.1"/>
    <property type="molecule type" value="Genomic_DNA"/>
</dbReference>
<proteinExistence type="predicted"/>